<dbReference type="PANTHER" id="PTHR16201">
    <property type="entry name" value="SEVEN TRANSMEMBRANE PROTEIN 1-RELATED"/>
    <property type="match status" value="1"/>
</dbReference>
<feature type="region of interest" description="Disordered" evidence="5">
    <location>
        <begin position="172"/>
        <end position="194"/>
    </location>
</feature>
<organism evidence="7 8">
    <name type="scientific">Lentinula raphanica</name>
    <dbReference type="NCBI Taxonomy" id="153919"/>
    <lineage>
        <taxon>Eukaryota</taxon>
        <taxon>Fungi</taxon>
        <taxon>Dikarya</taxon>
        <taxon>Basidiomycota</taxon>
        <taxon>Agaricomycotina</taxon>
        <taxon>Agaricomycetes</taxon>
        <taxon>Agaricomycetidae</taxon>
        <taxon>Agaricales</taxon>
        <taxon>Marasmiineae</taxon>
        <taxon>Omphalotaceae</taxon>
        <taxon>Lentinula</taxon>
    </lineage>
</organism>
<dbReference type="InterPro" id="IPR006603">
    <property type="entry name" value="PQ-loop_rpt"/>
</dbReference>
<evidence type="ECO:0000256" key="4">
    <source>
        <dbReference type="ARBA" id="ARBA00023136"/>
    </source>
</evidence>
<feature type="transmembrane region" description="Helical" evidence="6">
    <location>
        <begin position="91"/>
        <end position="110"/>
    </location>
</feature>
<name>A0AA38P2A9_9AGAR</name>
<feature type="transmembrane region" description="Helical" evidence="6">
    <location>
        <begin position="12"/>
        <end position="30"/>
    </location>
</feature>
<dbReference type="InterPro" id="IPR051415">
    <property type="entry name" value="LAAT-1"/>
</dbReference>
<protein>
    <submittedName>
        <fullName evidence="7">Uncharacterized protein</fullName>
    </submittedName>
</protein>
<evidence type="ECO:0000313" key="7">
    <source>
        <dbReference type="EMBL" id="KAJ3834969.1"/>
    </source>
</evidence>
<evidence type="ECO:0000256" key="1">
    <source>
        <dbReference type="ARBA" id="ARBA00004141"/>
    </source>
</evidence>
<dbReference type="AlphaFoldDB" id="A0AA38P2A9"/>
<evidence type="ECO:0000256" key="6">
    <source>
        <dbReference type="SAM" id="Phobius"/>
    </source>
</evidence>
<feature type="transmembrane region" description="Helical" evidence="6">
    <location>
        <begin position="261"/>
        <end position="284"/>
    </location>
</feature>
<feature type="compositionally biased region" description="Pro residues" evidence="5">
    <location>
        <begin position="172"/>
        <end position="189"/>
    </location>
</feature>
<gene>
    <name evidence="7" type="ORF">F5878DRAFT_629206</name>
</gene>
<dbReference type="Proteomes" id="UP001163846">
    <property type="component" value="Unassembled WGS sequence"/>
</dbReference>
<keyword evidence="8" id="KW-1185">Reference proteome</keyword>
<feature type="transmembrane region" description="Helical" evidence="6">
    <location>
        <begin position="148"/>
        <end position="170"/>
    </location>
</feature>
<dbReference type="SMART" id="SM00679">
    <property type="entry name" value="CTNS"/>
    <property type="match status" value="2"/>
</dbReference>
<feature type="transmembrane region" description="Helical" evidence="6">
    <location>
        <begin position="231"/>
        <end position="255"/>
    </location>
</feature>
<dbReference type="EMBL" id="MU806463">
    <property type="protein sequence ID" value="KAJ3834969.1"/>
    <property type="molecule type" value="Genomic_DNA"/>
</dbReference>
<feature type="transmembrane region" description="Helical" evidence="6">
    <location>
        <begin position="199"/>
        <end position="219"/>
    </location>
</feature>
<dbReference type="Pfam" id="PF04193">
    <property type="entry name" value="PQ-loop"/>
    <property type="match status" value="2"/>
</dbReference>
<dbReference type="GO" id="GO:0016020">
    <property type="term" value="C:membrane"/>
    <property type="evidence" value="ECO:0007669"/>
    <property type="project" value="UniProtKB-SubCell"/>
</dbReference>
<reference evidence="7" key="1">
    <citation type="submission" date="2022-08" db="EMBL/GenBank/DDBJ databases">
        <authorList>
            <consortium name="DOE Joint Genome Institute"/>
            <person name="Min B."/>
            <person name="Riley R."/>
            <person name="Sierra-Patev S."/>
            <person name="Naranjo-Ortiz M."/>
            <person name="Looney B."/>
            <person name="Konkel Z."/>
            <person name="Slot J.C."/>
            <person name="Sakamoto Y."/>
            <person name="Steenwyk J.L."/>
            <person name="Rokas A."/>
            <person name="Carro J."/>
            <person name="Camarero S."/>
            <person name="Ferreira P."/>
            <person name="Molpeceres G."/>
            <person name="Ruiz-Duenas F.J."/>
            <person name="Serrano A."/>
            <person name="Henrissat B."/>
            <person name="Drula E."/>
            <person name="Hughes K.W."/>
            <person name="Mata J.L."/>
            <person name="Ishikawa N.K."/>
            <person name="Vargas-Isla R."/>
            <person name="Ushijima S."/>
            <person name="Smith C.A."/>
            <person name="Ahrendt S."/>
            <person name="Andreopoulos W."/>
            <person name="He G."/>
            <person name="Labutti K."/>
            <person name="Lipzen A."/>
            <person name="Ng V."/>
            <person name="Sandor L."/>
            <person name="Barry K."/>
            <person name="Martinez A.T."/>
            <person name="Xiao Y."/>
            <person name="Gibbons J.G."/>
            <person name="Terashima K."/>
            <person name="Hibbett D.S."/>
            <person name="Grigoriev I.V."/>
        </authorList>
    </citation>
    <scope>NUCLEOTIDE SEQUENCE</scope>
    <source>
        <strain evidence="7">TFB9207</strain>
    </source>
</reference>
<dbReference type="Gene3D" id="1.20.1280.290">
    <property type="match status" value="1"/>
</dbReference>
<feature type="transmembrane region" description="Helical" evidence="6">
    <location>
        <begin position="50"/>
        <end position="71"/>
    </location>
</feature>
<sequence>MSDSTCVPHHDWFTAALTFGLCCGLVVSYVPQHYRIIASGSSEGLSPIFLLLGVTSAAAGMLNMFTMQWGIIRCCHFLSFGSCIEMTAGVIQVSLQWAMFTLILILYMIYYPPHLKYTNLGFEYDESHPLRLSKGAEKTKEWKASIAVSWLAVAHLLIISITTGFLLATFPPSPSPSPSPSPDPLPTPSPDDGTMSHSVTQWATFLGVSSALLAAIQYIPQIIHTFRHKVVGALSIPMMCIQTPGAVLMVLSIALRPGTNWTSWATFAVAGIMQGTLLVMCICWKVRQKRLGLDDFGNSIVDDPLSESYLSTTSSLANSGQRHPAADVDVPGLVVEDEDAVAVRVALANALESAVEADVRSGGVREVREIPIHAHDDQEDENTPLLNNGNLDFHVDVFGKLRTFFYDHNLYAILTSLY</sequence>
<keyword evidence="3 6" id="KW-1133">Transmembrane helix</keyword>
<dbReference type="PANTHER" id="PTHR16201:SF11">
    <property type="entry name" value="PQ-LOOP REPEAT-CONTAINING PROTEIN"/>
    <property type="match status" value="1"/>
</dbReference>
<evidence type="ECO:0000256" key="3">
    <source>
        <dbReference type="ARBA" id="ARBA00022989"/>
    </source>
</evidence>
<keyword evidence="4 6" id="KW-0472">Membrane</keyword>
<evidence type="ECO:0000256" key="5">
    <source>
        <dbReference type="SAM" id="MobiDB-lite"/>
    </source>
</evidence>
<keyword evidence="2 6" id="KW-0812">Transmembrane</keyword>
<evidence type="ECO:0000256" key="2">
    <source>
        <dbReference type="ARBA" id="ARBA00022692"/>
    </source>
</evidence>
<comment type="caution">
    <text evidence="7">The sequence shown here is derived from an EMBL/GenBank/DDBJ whole genome shotgun (WGS) entry which is preliminary data.</text>
</comment>
<accession>A0AA38P2A9</accession>
<proteinExistence type="predicted"/>
<comment type="subcellular location">
    <subcellularLocation>
        <location evidence="1">Membrane</location>
        <topology evidence="1">Multi-pass membrane protein</topology>
    </subcellularLocation>
</comment>
<evidence type="ECO:0000313" key="8">
    <source>
        <dbReference type="Proteomes" id="UP001163846"/>
    </source>
</evidence>